<feature type="transmembrane region" description="Helical" evidence="8">
    <location>
        <begin position="6"/>
        <end position="24"/>
    </location>
</feature>
<dbReference type="Gene3D" id="3.40.390.10">
    <property type="entry name" value="Collagenase (Catalytic Domain)"/>
    <property type="match status" value="1"/>
</dbReference>
<evidence type="ECO:0000259" key="9">
    <source>
        <dbReference type="Pfam" id="PF01431"/>
    </source>
</evidence>
<evidence type="ECO:0000256" key="5">
    <source>
        <dbReference type="ARBA" id="ARBA00022801"/>
    </source>
</evidence>
<comment type="similarity">
    <text evidence="2">Belongs to the peptidase M13 family.</text>
</comment>
<dbReference type="GO" id="GO:0004222">
    <property type="term" value="F:metalloendopeptidase activity"/>
    <property type="evidence" value="ECO:0007669"/>
    <property type="project" value="InterPro"/>
</dbReference>
<dbReference type="KEGG" id="tut:107366227"/>
<evidence type="ECO:0000256" key="2">
    <source>
        <dbReference type="ARBA" id="ARBA00007357"/>
    </source>
</evidence>
<comment type="cofactor">
    <cofactor evidence="1">
        <name>Zn(2+)</name>
        <dbReference type="ChEBI" id="CHEBI:29105"/>
    </cofactor>
</comment>
<dbReference type="CDD" id="cd08662">
    <property type="entry name" value="M13"/>
    <property type="match status" value="1"/>
</dbReference>
<dbReference type="GO" id="GO:0016485">
    <property type="term" value="P:protein processing"/>
    <property type="evidence" value="ECO:0007669"/>
    <property type="project" value="TreeGrafter"/>
</dbReference>
<dbReference type="EMBL" id="CAEY01000341">
    <property type="status" value="NOT_ANNOTATED_CDS"/>
    <property type="molecule type" value="Genomic_DNA"/>
</dbReference>
<dbReference type="HOGENOM" id="CLU_006187_4_3_1"/>
<dbReference type="GO" id="GO:0046872">
    <property type="term" value="F:metal ion binding"/>
    <property type="evidence" value="ECO:0007669"/>
    <property type="project" value="UniProtKB-KW"/>
</dbReference>
<evidence type="ECO:0000259" key="10">
    <source>
        <dbReference type="Pfam" id="PF05649"/>
    </source>
</evidence>
<feature type="domain" description="Peptidase M13 N-terminal" evidence="10">
    <location>
        <begin position="59"/>
        <end position="452"/>
    </location>
</feature>
<keyword evidence="6" id="KW-0862">Zinc</keyword>
<keyword evidence="3" id="KW-0645">Protease</keyword>
<gene>
    <name evidence="11" type="primary">107366227</name>
</gene>
<dbReference type="Pfam" id="PF01431">
    <property type="entry name" value="Peptidase_M13"/>
    <property type="match status" value="1"/>
</dbReference>
<name>T1KPY5_TETUR</name>
<evidence type="ECO:0000256" key="1">
    <source>
        <dbReference type="ARBA" id="ARBA00001947"/>
    </source>
</evidence>
<dbReference type="PANTHER" id="PTHR11733:SF240">
    <property type="entry name" value="GH14155P-RELATED"/>
    <property type="match status" value="1"/>
</dbReference>
<keyword evidence="8" id="KW-0472">Membrane</keyword>
<dbReference type="PROSITE" id="PS51885">
    <property type="entry name" value="NEPRILYSIN"/>
    <property type="match status" value="1"/>
</dbReference>
<dbReference type="Proteomes" id="UP000015104">
    <property type="component" value="Unassembled WGS sequence"/>
</dbReference>
<keyword evidence="4" id="KW-0479">Metal-binding</keyword>
<dbReference type="PANTHER" id="PTHR11733">
    <property type="entry name" value="ZINC METALLOPROTEASE FAMILY M13 NEPRILYSIN-RELATED"/>
    <property type="match status" value="1"/>
</dbReference>
<dbReference type="OrthoDB" id="7944999at2759"/>
<evidence type="ECO:0000256" key="4">
    <source>
        <dbReference type="ARBA" id="ARBA00022723"/>
    </source>
</evidence>
<proteinExistence type="inferred from homology"/>
<dbReference type="AlphaFoldDB" id="T1KPY5"/>
<dbReference type="OMA" id="LNNTWIS"/>
<dbReference type="Gene3D" id="1.10.1380.10">
    <property type="entry name" value="Neutral endopeptidase , domain2"/>
    <property type="match status" value="1"/>
</dbReference>
<sequence length="698" mass="80189">MGKKWAYAIFATFVLVLLVILLVAKSGNENKKIGICRSEGCKASGKQMIKYLDRDSDACNDLYSLACGKWIILEKPRNYSVKHELQETLIKQIKTLLGTSLVRSPVPVQLASTFYKNCLDAAPYYAAKWLDEELQDIGGWPLISSNQEETTTVNVENGDSESSDSEDLVKASVNWTDSYVKARTEWNGNWIIGMSVIVNPKYRTKYILKIDLPEYSSIWDTLKESDNTTDIINTKVEDYKASIRGWVEKMGRKRGQLNNQLIDEVVAFEKELAKAYSAALMDKSEDKYMSLGELIETSPERKIPWEFVLREIFGTVNITLSKTEPILLSHQSYYKRLDEILSTTSNKVITTYIGWKFVSQYGGHLNDLPVDEVNREKYCLQATFKYYSHALKRLYVEKYFDSTSRNRVATIVKTIKTYLINNLQTISMADKDREMKNRIKRKLEKIEGLVGYDDWIAKKDKVEEYYSDIPDYSDRKYLGSIIDVITGQTYKELRRLRQKFTKPIPNPDVPGILSVDSFFDQENLKLVYSPGFLQTPIYNSDAPLPINYGAIGSIIGRDIIAAIDLQGSEIDENGAKRNWWTTKGSIDYQTNSRCFDNVYDSIVGLNNRSLEQVIRDVEGLRISFEAFNDLVANSRDVRIPKDIKNFSLEQIFFISYAQMFCSNDKIERTPVNFIVKHFAPFNEAFKCKKTNHVKKCRL</sequence>
<reference evidence="11" key="2">
    <citation type="submission" date="2015-06" db="UniProtKB">
        <authorList>
            <consortium name="EnsemblMetazoa"/>
        </authorList>
    </citation>
    <scope>IDENTIFICATION</scope>
</reference>
<evidence type="ECO:0000313" key="12">
    <source>
        <dbReference type="Proteomes" id="UP000015104"/>
    </source>
</evidence>
<dbReference type="Pfam" id="PF05649">
    <property type="entry name" value="Peptidase_M13_N"/>
    <property type="match status" value="1"/>
</dbReference>
<feature type="domain" description="Peptidase M13 C-terminal" evidence="9">
    <location>
        <begin position="517"/>
        <end position="691"/>
    </location>
</feature>
<dbReference type="GO" id="GO:0005886">
    <property type="term" value="C:plasma membrane"/>
    <property type="evidence" value="ECO:0007669"/>
    <property type="project" value="TreeGrafter"/>
</dbReference>
<evidence type="ECO:0000256" key="6">
    <source>
        <dbReference type="ARBA" id="ARBA00022833"/>
    </source>
</evidence>
<dbReference type="InterPro" id="IPR042089">
    <property type="entry name" value="Peptidase_M13_dom_2"/>
</dbReference>
<dbReference type="SUPFAM" id="SSF55486">
    <property type="entry name" value="Metalloproteases ('zincins'), catalytic domain"/>
    <property type="match status" value="1"/>
</dbReference>
<dbReference type="InterPro" id="IPR018497">
    <property type="entry name" value="Peptidase_M13_C"/>
</dbReference>
<reference evidence="12" key="1">
    <citation type="submission" date="2011-08" db="EMBL/GenBank/DDBJ databases">
        <authorList>
            <person name="Rombauts S."/>
        </authorList>
    </citation>
    <scope>NUCLEOTIDE SEQUENCE</scope>
    <source>
        <strain evidence="12">London</strain>
    </source>
</reference>
<accession>T1KPY5</accession>
<evidence type="ECO:0000313" key="11">
    <source>
        <dbReference type="EnsemblMetazoa" id="tetur17g02160.1"/>
    </source>
</evidence>
<evidence type="ECO:0000256" key="8">
    <source>
        <dbReference type="SAM" id="Phobius"/>
    </source>
</evidence>
<keyword evidence="8" id="KW-1133">Transmembrane helix</keyword>
<dbReference type="InterPro" id="IPR024079">
    <property type="entry name" value="MetalloPept_cat_dom_sf"/>
</dbReference>
<keyword evidence="12" id="KW-1185">Reference proteome</keyword>
<organism evidence="11 12">
    <name type="scientific">Tetranychus urticae</name>
    <name type="common">Two-spotted spider mite</name>
    <dbReference type="NCBI Taxonomy" id="32264"/>
    <lineage>
        <taxon>Eukaryota</taxon>
        <taxon>Metazoa</taxon>
        <taxon>Ecdysozoa</taxon>
        <taxon>Arthropoda</taxon>
        <taxon>Chelicerata</taxon>
        <taxon>Arachnida</taxon>
        <taxon>Acari</taxon>
        <taxon>Acariformes</taxon>
        <taxon>Trombidiformes</taxon>
        <taxon>Prostigmata</taxon>
        <taxon>Eleutherengona</taxon>
        <taxon>Raphignathae</taxon>
        <taxon>Tetranychoidea</taxon>
        <taxon>Tetranychidae</taxon>
        <taxon>Tetranychus</taxon>
    </lineage>
</organism>
<dbReference type="InterPro" id="IPR000718">
    <property type="entry name" value="Peptidase_M13"/>
</dbReference>
<evidence type="ECO:0008006" key="13">
    <source>
        <dbReference type="Google" id="ProtNLM"/>
    </source>
</evidence>
<dbReference type="EnsemblMetazoa" id="tetur17g02160.1">
    <property type="protein sequence ID" value="tetur17g02160.1"/>
    <property type="gene ID" value="tetur17g02160"/>
</dbReference>
<dbReference type="InterPro" id="IPR008753">
    <property type="entry name" value="Peptidase_M13_N"/>
</dbReference>
<keyword evidence="7" id="KW-0482">Metalloprotease</keyword>
<evidence type="ECO:0000256" key="3">
    <source>
        <dbReference type="ARBA" id="ARBA00022670"/>
    </source>
</evidence>
<dbReference type="eggNOG" id="KOG3624">
    <property type="taxonomic scope" value="Eukaryota"/>
</dbReference>
<protein>
    <recommendedName>
        <fullName evidence="13">Peptidase M13 N-terminal domain-containing protein</fullName>
    </recommendedName>
</protein>
<keyword evidence="8" id="KW-0812">Transmembrane</keyword>
<keyword evidence="5" id="KW-0378">Hydrolase</keyword>
<evidence type="ECO:0000256" key="7">
    <source>
        <dbReference type="ARBA" id="ARBA00023049"/>
    </source>
</evidence>